<dbReference type="GO" id="GO:0003677">
    <property type="term" value="F:DNA binding"/>
    <property type="evidence" value="ECO:0007669"/>
    <property type="project" value="InterPro"/>
</dbReference>
<keyword evidence="3" id="KW-1185">Reference proteome</keyword>
<evidence type="ECO:0000313" key="2">
    <source>
        <dbReference type="EMBL" id="KAG2207119.1"/>
    </source>
</evidence>
<dbReference type="OrthoDB" id="2288646at2759"/>
<dbReference type="EMBL" id="JAEPRC010000135">
    <property type="protein sequence ID" value="KAG2207119.1"/>
    <property type="molecule type" value="Genomic_DNA"/>
</dbReference>
<organism evidence="2 3">
    <name type="scientific">Mucor plumbeus</name>
    <dbReference type="NCBI Taxonomy" id="97098"/>
    <lineage>
        <taxon>Eukaryota</taxon>
        <taxon>Fungi</taxon>
        <taxon>Fungi incertae sedis</taxon>
        <taxon>Mucoromycota</taxon>
        <taxon>Mucoromycotina</taxon>
        <taxon>Mucoromycetes</taxon>
        <taxon>Mucorales</taxon>
        <taxon>Mucorineae</taxon>
        <taxon>Mucoraceae</taxon>
        <taxon>Mucor</taxon>
    </lineage>
</organism>
<sequence>MGGLFYLKKSGKYISEISRLTEILESTVKCFLKRYEERGNIERPSRPDNASKLNSRAIRYLKKIIEKDPLCTYNDLKLALEDCQIYVCRKTVINALKKENYFSFVAAHKPYLSLAHRKERLKWAKNHVTWTDDQWRSVIWSDESKFTAGGHAGIPKVIRKRSSCQLFVKKLLVLG</sequence>
<protein>
    <recommendedName>
        <fullName evidence="1">Transposase Tc1-like domain-containing protein</fullName>
    </recommendedName>
</protein>
<name>A0A8H7R9D8_9FUNG</name>
<dbReference type="Gene3D" id="3.30.420.10">
    <property type="entry name" value="Ribonuclease H-like superfamily/Ribonuclease H"/>
    <property type="match status" value="1"/>
</dbReference>
<dbReference type="InterPro" id="IPR002492">
    <property type="entry name" value="Transposase_Tc1-like"/>
</dbReference>
<reference evidence="2" key="1">
    <citation type="submission" date="2020-12" db="EMBL/GenBank/DDBJ databases">
        <title>Metabolic potential, ecology and presence of endohyphal bacteria is reflected in genomic diversity of Mucoromycotina.</title>
        <authorList>
            <person name="Muszewska A."/>
            <person name="Okrasinska A."/>
            <person name="Steczkiewicz K."/>
            <person name="Drgas O."/>
            <person name="Orlowska M."/>
            <person name="Perlinska-Lenart U."/>
            <person name="Aleksandrzak-Piekarczyk T."/>
            <person name="Szatraj K."/>
            <person name="Zielenkiewicz U."/>
            <person name="Pilsyk S."/>
            <person name="Malc E."/>
            <person name="Mieczkowski P."/>
            <person name="Kruszewska J.S."/>
            <person name="Biernat P."/>
            <person name="Pawlowska J."/>
        </authorList>
    </citation>
    <scope>NUCLEOTIDE SEQUENCE</scope>
    <source>
        <strain evidence="2">CBS 226.32</strain>
    </source>
</reference>
<feature type="domain" description="Transposase Tc1-like" evidence="1">
    <location>
        <begin position="59"/>
        <end position="128"/>
    </location>
</feature>
<evidence type="ECO:0000313" key="3">
    <source>
        <dbReference type="Proteomes" id="UP000650833"/>
    </source>
</evidence>
<evidence type="ECO:0000259" key="1">
    <source>
        <dbReference type="Pfam" id="PF01498"/>
    </source>
</evidence>
<dbReference type="InterPro" id="IPR036397">
    <property type="entry name" value="RNaseH_sf"/>
</dbReference>
<dbReference type="Proteomes" id="UP000650833">
    <property type="component" value="Unassembled WGS sequence"/>
</dbReference>
<dbReference type="Pfam" id="PF01498">
    <property type="entry name" value="HTH_Tnp_Tc3_2"/>
    <property type="match status" value="1"/>
</dbReference>
<proteinExistence type="predicted"/>
<gene>
    <name evidence="2" type="ORF">INT46_004095</name>
</gene>
<dbReference type="AlphaFoldDB" id="A0A8H7R9D8"/>
<dbReference type="GO" id="GO:0006313">
    <property type="term" value="P:DNA transposition"/>
    <property type="evidence" value="ECO:0007669"/>
    <property type="project" value="InterPro"/>
</dbReference>
<comment type="caution">
    <text evidence="2">The sequence shown here is derived from an EMBL/GenBank/DDBJ whole genome shotgun (WGS) entry which is preliminary data.</text>
</comment>
<dbReference type="GO" id="GO:0015074">
    <property type="term" value="P:DNA integration"/>
    <property type="evidence" value="ECO:0007669"/>
    <property type="project" value="InterPro"/>
</dbReference>
<accession>A0A8H7R9D8</accession>